<organism evidence="3 4">
    <name type="scientific">Granulicella pectinivorans</name>
    <dbReference type="NCBI Taxonomy" id="474950"/>
    <lineage>
        <taxon>Bacteria</taxon>
        <taxon>Pseudomonadati</taxon>
        <taxon>Acidobacteriota</taxon>
        <taxon>Terriglobia</taxon>
        <taxon>Terriglobales</taxon>
        <taxon>Acidobacteriaceae</taxon>
        <taxon>Granulicella</taxon>
    </lineage>
</organism>
<protein>
    <submittedName>
        <fullName evidence="3">Putative zinc-finger</fullName>
    </submittedName>
</protein>
<proteinExistence type="predicted"/>
<dbReference type="InterPro" id="IPR041916">
    <property type="entry name" value="Anti_sigma_zinc_sf"/>
</dbReference>
<dbReference type="Gene3D" id="1.10.10.1320">
    <property type="entry name" value="Anti-sigma factor, zinc-finger domain"/>
    <property type="match status" value="1"/>
</dbReference>
<reference evidence="3 4" key="1">
    <citation type="submission" date="2016-10" db="EMBL/GenBank/DDBJ databases">
        <authorList>
            <person name="de Groot N.N."/>
        </authorList>
    </citation>
    <scope>NUCLEOTIDE SEQUENCE [LARGE SCALE GENOMIC DNA]</scope>
    <source>
        <strain evidence="3 4">DSM 21001</strain>
    </source>
</reference>
<dbReference type="Proteomes" id="UP000199024">
    <property type="component" value="Unassembled WGS sequence"/>
</dbReference>
<keyword evidence="1" id="KW-1133">Transmembrane helix</keyword>
<dbReference type="GO" id="GO:0008270">
    <property type="term" value="F:zinc ion binding"/>
    <property type="evidence" value="ECO:0007669"/>
    <property type="project" value="UniProtKB-KW"/>
</dbReference>
<dbReference type="RefSeq" id="WP_089837914.1">
    <property type="nucleotide sequence ID" value="NZ_FOZL01000001.1"/>
</dbReference>
<keyword evidence="3" id="KW-0863">Zinc-finger</keyword>
<dbReference type="OrthoDB" id="116459at2"/>
<keyword evidence="1" id="KW-0812">Transmembrane</keyword>
<feature type="transmembrane region" description="Helical" evidence="1">
    <location>
        <begin position="98"/>
        <end position="123"/>
    </location>
</feature>
<dbReference type="InterPro" id="IPR027383">
    <property type="entry name" value="Znf_put"/>
</dbReference>
<dbReference type="STRING" id="474950.SAMN05421771_1425"/>
<keyword evidence="1" id="KW-0472">Membrane</keyword>
<evidence type="ECO:0000313" key="3">
    <source>
        <dbReference type="EMBL" id="SFS08058.1"/>
    </source>
</evidence>
<keyword evidence="4" id="KW-1185">Reference proteome</keyword>
<dbReference type="Pfam" id="PF13490">
    <property type="entry name" value="zf-HC2"/>
    <property type="match status" value="1"/>
</dbReference>
<gene>
    <name evidence="3" type="ORF">SAMN05421771_1425</name>
</gene>
<dbReference type="AlphaFoldDB" id="A0A1I6LXC1"/>
<feature type="domain" description="Putative zinc-finger" evidence="2">
    <location>
        <begin position="5"/>
        <end position="38"/>
    </location>
</feature>
<name>A0A1I6LXC1_9BACT</name>
<accession>A0A1I6LXC1</accession>
<evidence type="ECO:0000256" key="1">
    <source>
        <dbReference type="SAM" id="Phobius"/>
    </source>
</evidence>
<keyword evidence="3" id="KW-0479">Metal-binding</keyword>
<dbReference type="EMBL" id="FOZL01000001">
    <property type="protein sequence ID" value="SFS08058.1"/>
    <property type="molecule type" value="Genomic_DNA"/>
</dbReference>
<evidence type="ECO:0000259" key="2">
    <source>
        <dbReference type="Pfam" id="PF13490"/>
    </source>
</evidence>
<evidence type="ECO:0000313" key="4">
    <source>
        <dbReference type="Proteomes" id="UP000199024"/>
    </source>
</evidence>
<sequence length="237" mass="25130">MNPICDNIRSSFSDYLDGAVNGHEMQAIAAHLASCTTCTEEFEGWKAMQQTLSALRTAKAPGDLGLKLRLAISREKAARQANWRDSLSLFWDNKLQPFVLQAAGGVACAVGLVATITFLLGVVPPPNAVLANDEPLGALTAPHYLYTAVAPRPIVIASHDPRASDSSSTIVVEAMIDDAGRVYDYTVISAPDGPDAPSIQAQVVDQLLLSVFKPGSAFGIPVKGRLLMTFSAVSIHA</sequence>
<keyword evidence="3" id="KW-0862">Zinc</keyword>